<organism evidence="1 3">
    <name type="scientific">Adineta steineri</name>
    <dbReference type="NCBI Taxonomy" id="433720"/>
    <lineage>
        <taxon>Eukaryota</taxon>
        <taxon>Metazoa</taxon>
        <taxon>Spiralia</taxon>
        <taxon>Gnathifera</taxon>
        <taxon>Rotifera</taxon>
        <taxon>Eurotatoria</taxon>
        <taxon>Bdelloidea</taxon>
        <taxon>Adinetida</taxon>
        <taxon>Adinetidae</taxon>
        <taxon>Adineta</taxon>
    </lineage>
</organism>
<evidence type="ECO:0000313" key="1">
    <source>
        <dbReference type="EMBL" id="CAF1159835.1"/>
    </source>
</evidence>
<dbReference type="Proteomes" id="UP000663845">
    <property type="component" value="Unassembled WGS sequence"/>
</dbReference>
<accession>A0A814TES9</accession>
<dbReference type="Proteomes" id="UP000663844">
    <property type="component" value="Unassembled WGS sequence"/>
</dbReference>
<protein>
    <submittedName>
        <fullName evidence="1">Uncharacterized protein</fullName>
    </submittedName>
</protein>
<name>A0A814TES9_9BILA</name>
<dbReference type="EMBL" id="CAJOAZ010000673">
    <property type="protein sequence ID" value="CAF3694592.1"/>
    <property type="molecule type" value="Genomic_DNA"/>
</dbReference>
<dbReference type="EMBL" id="CAJNOG010000304">
    <property type="protein sequence ID" value="CAF1159835.1"/>
    <property type="molecule type" value="Genomic_DNA"/>
</dbReference>
<proteinExistence type="predicted"/>
<dbReference type="AlphaFoldDB" id="A0A814TES9"/>
<sequence>MSNYFVNKVEGALGMDLNGDGKIGGPGITSKLEQATHVDFNRDGVIGHRPTPGGGLVGKIEQVTHVDINRDGRIGGGAYRPH</sequence>
<comment type="caution">
    <text evidence="1">The sequence shown here is derived from an EMBL/GenBank/DDBJ whole genome shotgun (WGS) entry which is preliminary data.</text>
</comment>
<gene>
    <name evidence="1" type="ORF">JYZ213_LOCUS24583</name>
    <name evidence="2" type="ORF">OXD698_LOCUS11848</name>
</gene>
<reference evidence="1" key="1">
    <citation type="submission" date="2021-02" db="EMBL/GenBank/DDBJ databases">
        <authorList>
            <person name="Nowell W R."/>
        </authorList>
    </citation>
    <scope>NUCLEOTIDE SEQUENCE</scope>
</reference>
<evidence type="ECO:0000313" key="2">
    <source>
        <dbReference type="EMBL" id="CAF3694592.1"/>
    </source>
</evidence>
<evidence type="ECO:0000313" key="3">
    <source>
        <dbReference type="Proteomes" id="UP000663845"/>
    </source>
</evidence>